<keyword evidence="5" id="KW-1185">Reference proteome</keyword>
<reference evidence="4" key="1">
    <citation type="submission" date="2023-03" db="EMBL/GenBank/DDBJ databases">
        <title>Massive genome expansion in bonnet fungi (Mycena s.s.) driven by repeated elements and novel gene families across ecological guilds.</title>
        <authorList>
            <consortium name="Lawrence Berkeley National Laboratory"/>
            <person name="Harder C.B."/>
            <person name="Miyauchi S."/>
            <person name="Viragh M."/>
            <person name="Kuo A."/>
            <person name="Thoen E."/>
            <person name="Andreopoulos B."/>
            <person name="Lu D."/>
            <person name="Skrede I."/>
            <person name="Drula E."/>
            <person name="Henrissat B."/>
            <person name="Morin E."/>
            <person name="Kohler A."/>
            <person name="Barry K."/>
            <person name="LaButti K."/>
            <person name="Morin E."/>
            <person name="Salamov A."/>
            <person name="Lipzen A."/>
            <person name="Mereny Z."/>
            <person name="Hegedus B."/>
            <person name="Baldrian P."/>
            <person name="Stursova M."/>
            <person name="Weitz H."/>
            <person name="Taylor A."/>
            <person name="Grigoriev I.V."/>
            <person name="Nagy L.G."/>
            <person name="Martin F."/>
            <person name="Kauserud H."/>
        </authorList>
    </citation>
    <scope>NUCLEOTIDE SEQUENCE</scope>
    <source>
        <strain evidence="4">CBHHK188m</strain>
    </source>
</reference>
<keyword evidence="2" id="KW-0812">Transmembrane</keyword>
<feature type="transmembrane region" description="Helical" evidence="2">
    <location>
        <begin position="308"/>
        <end position="329"/>
    </location>
</feature>
<feature type="transmembrane region" description="Helical" evidence="2">
    <location>
        <begin position="47"/>
        <end position="68"/>
    </location>
</feature>
<dbReference type="Pfam" id="PF20152">
    <property type="entry name" value="DUF6534"/>
    <property type="match status" value="1"/>
</dbReference>
<feature type="transmembrane region" description="Helical" evidence="2">
    <location>
        <begin position="88"/>
        <end position="107"/>
    </location>
</feature>
<protein>
    <recommendedName>
        <fullName evidence="3">DUF6534 domain-containing protein</fullName>
    </recommendedName>
</protein>
<dbReference type="PANTHER" id="PTHR40465">
    <property type="entry name" value="CHROMOSOME 1, WHOLE GENOME SHOTGUN SEQUENCE"/>
    <property type="match status" value="1"/>
</dbReference>
<sequence length="358" mass="38811">MLPLAAGAPLAPHFVGVVLATTFYGITLAQAFAYYRTYTTDPRHMKFIVAFLLLLDTSQVFLAFTSIYGYTIRWRGDESALLHVSGQAFSAFTWPKLILGLLDLLLVPWPSQSVSAGNAYLTTSIIALAFVALAMTAKTLRNPRWDETRVSNLPAALILASTVTCDLLIASAQVWLFHRHRLKRGKLFSFKLRRRGTSVRPGTEETQVDAPSPPGGSSRRGSVLAGIAGLAGSWRMGSSSGSGPGSTVTAEVDKEHAGVEGCEDGDHDGCRLGALLTTLTLLVVNVGLLTSLDATLFLVLFLTCPRNGTFLVPYILLSNCYVNSFLSILNSRRILRDLVENPEHFPVTFDFALDIDTG</sequence>
<evidence type="ECO:0000256" key="1">
    <source>
        <dbReference type="SAM" id="MobiDB-lite"/>
    </source>
</evidence>
<dbReference type="AlphaFoldDB" id="A0AAD7NQM8"/>
<feature type="transmembrane region" description="Helical" evidence="2">
    <location>
        <begin position="12"/>
        <end position="35"/>
    </location>
</feature>
<feature type="transmembrane region" description="Helical" evidence="2">
    <location>
        <begin position="157"/>
        <end position="177"/>
    </location>
</feature>
<keyword evidence="2" id="KW-1133">Transmembrane helix</keyword>
<accession>A0AAD7NQM8</accession>
<keyword evidence="2" id="KW-0472">Membrane</keyword>
<name>A0AAD7NQM8_9AGAR</name>
<gene>
    <name evidence="4" type="ORF">DFH07DRAFT_1000944</name>
</gene>
<evidence type="ECO:0000313" key="4">
    <source>
        <dbReference type="EMBL" id="KAJ7770985.1"/>
    </source>
</evidence>
<feature type="transmembrane region" description="Helical" evidence="2">
    <location>
        <begin position="119"/>
        <end position="137"/>
    </location>
</feature>
<feature type="domain" description="DUF6534" evidence="3">
    <location>
        <begin position="275"/>
        <end position="333"/>
    </location>
</feature>
<proteinExistence type="predicted"/>
<evidence type="ECO:0000313" key="5">
    <source>
        <dbReference type="Proteomes" id="UP001215280"/>
    </source>
</evidence>
<feature type="transmembrane region" description="Helical" evidence="2">
    <location>
        <begin position="279"/>
        <end position="302"/>
    </location>
</feature>
<evidence type="ECO:0000256" key="2">
    <source>
        <dbReference type="SAM" id="Phobius"/>
    </source>
</evidence>
<evidence type="ECO:0000259" key="3">
    <source>
        <dbReference type="Pfam" id="PF20152"/>
    </source>
</evidence>
<dbReference type="EMBL" id="JARJLG010000022">
    <property type="protein sequence ID" value="KAJ7770985.1"/>
    <property type="molecule type" value="Genomic_DNA"/>
</dbReference>
<organism evidence="4 5">
    <name type="scientific">Mycena maculata</name>
    <dbReference type="NCBI Taxonomy" id="230809"/>
    <lineage>
        <taxon>Eukaryota</taxon>
        <taxon>Fungi</taxon>
        <taxon>Dikarya</taxon>
        <taxon>Basidiomycota</taxon>
        <taxon>Agaricomycotina</taxon>
        <taxon>Agaricomycetes</taxon>
        <taxon>Agaricomycetidae</taxon>
        <taxon>Agaricales</taxon>
        <taxon>Marasmiineae</taxon>
        <taxon>Mycenaceae</taxon>
        <taxon>Mycena</taxon>
    </lineage>
</organism>
<feature type="region of interest" description="Disordered" evidence="1">
    <location>
        <begin position="198"/>
        <end position="220"/>
    </location>
</feature>
<dbReference type="InterPro" id="IPR045339">
    <property type="entry name" value="DUF6534"/>
</dbReference>
<comment type="caution">
    <text evidence="4">The sequence shown here is derived from an EMBL/GenBank/DDBJ whole genome shotgun (WGS) entry which is preliminary data.</text>
</comment>
<dbReference type="PANTHER" id="PTHR40465:SF1">
    <property type="entry name" value="DUF6534 DOMAIN-CONTAINING PROTEIN"/>
    <property type="match status" value="1"/>
</dbReference>
<dbReference type="Proteomes" id="UP001215280">
    <property type="component" value="Unassembled WGS sequence"/>
</dbReference>